<dbReference type="PROSITE" id="PS50250">
    <property type="entry name" value="PCI"/>
    <property type="match status" value="1"/>
</dbReference>
<evidence type="ECO:0000256" key="2">
    <source>
        <dbReference type="ARBA" id="ARBA00022790"/>
    </source>
</evidence>
<dbReference type="SMART" id="SM00088">
    <property type="entry name" value="PINT"/>
    <property type="match status" value="1"/>
</dbReference>
<dbReference type="PANTHER" id="PTHR15350:SF5">
    <property type="entry name" value="COP9 SIGNALOSOME COMPLEX SUBUNIT 7"/>
    <property type="match status" value="1"/>
</dbReference>
<sequence length="270" mass="29599">MSDLASRLEPFLLLARSTKGASAAKVIHDAVSATGVYVFAELLELPNIKQLSGDPNHSKQFNLLQLFAYGTLKDYTDDTDRYPPLTTQQLAKLKHLTLVSLALQHRSLAYAQLSTALQITSVRELEDLIIDVIYAGLLRGKMHHHEKVLHVDWVAGRDVREADLSTIKTGLENWCRTAQTLLDALDSQIDHTLAVTAQKQEDETVYRQKRDNDFAAVVAAMRSEQRPGRERRAAEDLLGITRGDGGSRGGGSGGGLGLGGRREGALFGRS</sequence>
<dbReference type="AlphaFoldDB" id="A0A1Y2AW74"/>
<dbReference type="STRING" id="71784.A0A1Y2AW74"/>
<evidence type="ECO:0000313" key="6">
    <source>
        <dbReference type="Proteomes" id="UP000193986"/>
    </source>
</evidence>
<evidence type="ECO:0000313" key="5">
    <source>
        <dbReference type="EMBL" id="ORY26704.1"/>
    </source>
</evidence>
<organism evidence="5 6">
    <name type="scientific">Naematelia encephala</name>
    <dbReference type="NCBI Taxonomy" id="71784"/>
    <lineage>
        <taxon>Eukaryota</taxon>
        <taxon>Fungi</taxon>
        <taxon>Dikarya</taxon>
        <taxon>Basidiomycota</taxon>
        <taxon>Agaricomycotina</taxon>
        <taxon>Tremellomycetes</taxon>
        <taxon>Tremellales</taxon>
        <taxon>Naemateliaceae</taxon>
        <taxon>Naematelia</taxon>
    </lineage>
</organism>
<dbReference type="EMBL" id="MCFC01000045">
    <property type="protein sequence ID" value="ORY26704.1"/>
    <property type="molecule type" value="Genomic_DNA"/>
</dbReference>
<dbReference type="InterPro" id="IPR000717">
    <property type="entry name" value="PCI_dom"/>
</dbReference>
<dbReference type="PANTHER" id="PTHR15350">
    <property type="entry name" value="COP9 SIGNALOSOME COMPLEX SUBUNIT 7/DENDRITIC CELL PROTEIN GA17"/>
    <property type="match status" value="1"/>
</dbReference>
<evidence type="ECO:0000256" key="1">
    <source>
        <dbReference type="ARBA" id="ARBA00008482"/>
    </source>
</evidence>
<comment type="similarity">
    <text evidence="1">Belongs to the CSN7/EIF3M family. CSN7 subfamily.</text>
</comment>
<gene>
    <name evidence="5" type="ORF">BCR39DRAFT_540527</name>
</gene>
<evidence type="ECO:0000256" key="3">
    <source>
        <dbReference type="SAM" id="MobiDB-lite"/>
    </source>
</evidence>
<feature type="domain" description="PCI" evidence="4">
    <location>
        <begin position="1"/>
        <end position="156"/>
    </location>
</feature>
<dbReference type="OrthoDB" id="10265275at2759"/>
<dbReference type="Pfam" id="PF01399">
    <property type="entry name" value="PCI"/>
    <property type="match status" value="1"/>
</dbReference>
<dbReference type="InParanoid" id="A0A1Y2AW74"/>
<reference evidence="5 6" key="1">
    <citation type="submission" date="2016-07" db="EMBL/GenBank/DDBJ databases">
        <title>Pervasive Adenine N6-methylation of Active Genes in Fungi.</title>
        <authorList>
            <consortium name="DOE Joint Genome Institute"/>
            <person name="Mondo S.J."/>
            <person name="Dannebaum R.O."/>
            <person name="Kuo R.C."/>
            <person name="Labutti K."/>
            <person name="Haridas S."/>
            <person name="Kuo A."/>
            <person name="Salamov A."/>
            <person name="Ahrendt S.R."/>
            <person name="Lipzen A."/>
            <person name="Sullivan W."/>
            <person name="Andreopoulos W.B."/>
            <person name="Clum A."/>
            <person name="Lindquist E."/>
            <person name="Daum C."/>
            <person name="Ramamoorthy G.K."/>
            <person name="Gryganskyi A."/>
            <person name="Culley D."/>
            <person name="Magnuson J.K."/>
            <person name="James T.Y."/>
            <person name="O'Malley M.A."/>
            <person name="Stajich J.E."/>
            <person name="Spatafora J.W."/>
            <person name="Visel A."/>
            <person name="Grigoriev I.V."/>
        </authorList>
    </citation>
    <scope>NUCLEOTIDE SEQUENCE [LARGE SCALE GENOMIC DNA]</scope>
    <source>
        <strain evidence="5 6">68-887.2</strain>
    </source>
</reference>
<name>A0A1Y2AW74_9TREE</name>
<evidence type="ECO:0000259" key="4">
    <source>
        <dbReference type="PROSITE" id="PS50250"/>
    </source>
</evidence>
<dbReference type="Pfam" id="PF22061">
    <property type="entry name" value="CSN7_HB_subdom"/>
    <property type="match status" value="1"/>
</dbReference>
<protein>
    <recommendedName>
        <fullName evidence="4">PCI domain-containing protein</fullName>
    </recommendedName>
</protein>
<keyword evidence="2" id="KW-0736">Signalosome</keyword>
<dbReference type="Proteomes" id="UP000193986">
    <property type="component" value="Unassembled WGS sequence"/>
</dbReference>
<dbReference type="GO" id="GO:0008180">
    <property type="term" value="C:COP9 signalosome"/>
    <property type="evidence" value="ECO:0007669"/>
    <property type="project" value="UniProtKB-KW"/>
</dbReference>
<accession>A0A1Y2AW74</accession>
<feature type="compositionally biased region" description="Gly residues" evidence="3">
    <location>
        <begin position="242"/>
        <end position="259"/>
    </location>
</feature>
<dbReference type="InterPro" id="IPR045237">
    <property type="entry name" value="COPS7/eIF3m"/>
</dbReference>
<feature type="region of interest" description="Disordered" evidence="3">
    <location>
        <begin position="223"/>
        <end position="270"/>
    </location>
</feature>
<comment type="caution">
    <text evidence="5">The sequence shown here is derived from an EMBL/GenBank/DDBJ whole genome shotgun (WGS) entry which is preliminary data.</text>
</comment>
<proteinExistence type="inferred from homology"/>
<keyword evidence="6" id="KW-1185">Reference proteome</keyword>
<feature type="compositionally biased region" description="Basic and acidic residues" evidence="3">
    <location>
        <begin position="223"/>
        <end position="235"/>
    </location>
</feature>